<organism evidence="2 3">
    <name type="scientific">Roseospirillum parvum</name>
    <dbReference type="NCBI Taxonomy" id="83401"/>
    <lineage>
        <taxon>Bacteria</taxon>
        <taxon>Pseudomonadati</taxon>
        <taxon>Pseudomonadota</taxon>
        <taxon>Alphaproteobacteria</taxon>
        <taxon>Rhodospirillales</taxon>
        <taxon>Rhodospirillaceae</taxon>
        <taxon>Roseospirillum</taxon>
    </lineage>
</organism>
<gene>
    <name evidence="2" type="ORF">SAMN05421742_11319</name>
</gene>
<name>A0A1G8FBD7_9PROT</name>
<feature type="region of interest" description="Disordered" evidence="1">
    <location>
        <begin position="1"/>
        <end position="22"/>
    </location>
</feature>
<dbReference type="Proteomes" id="UP000217076">
    <property type="component" value="Unassembled WGS sequence"/>
</dbReference>
<accession>A0A1G8FBD7</accession>
<proteinExistence type="predicted"/>
<evidence type="ECO:0000313" key="3">
    <source>
        <dbReference type="Proteomes" id="UP000217076"/>
    </source>
</evidence>
<dbReference type="EMBL" id="FNCV01000013">
    <property type="protein sequence ID" value="SDH79438.1"/>
    <property type="molecule type" value="Genomic_DNA"/>
</dbReference>
<evidence type="ECO:0000313" key="2">
    <source>
        <dbReference type="EMBL" id="SDH79438.1"/>
    </source>
</evidence>
<protein>
    <submittedName>
        <fullName evidence="2">Uncharacterized protein</fullName>
    </submittedName>
</protein>
<keyword evidence="3" id="KW-1185">Reference proteome</keyword>
<reference evidence="3" key="1">
    <citation type="submission" date="2016-10" db="EMBL/GenBank/DDBJ databases">
        <authorList>
            <person name="Varghese N."/>
            <person name="Submissions S."/>
        </authorList>
    </citation>
    <scope>NUCLEOTIDE SEQUENCE [LARGE SCALE GENOMIC DNA]</scope>
    <source>
        <strain evidence="3">930I</strain>
    </source>
</reference>
<dbReference type="AlphaFoldDB" id="A0A1G8FBD7"/>
<sequence>MIPPGTRTVRIHVTGPRGGGQSGLKSGYAFIWARLER</sequence>
<evidence type="ECO:0000256" key="1">
    <source>
        <dbReference type="SAM" id="MobiDB-lite"/>
    </source>
</evidence>